<proteinExistence type="predicted"/>
<feature type="repeat" description="WD" evidence="4">
    <location>
        <begin position="270"/>
        <end position="292"/>
    </location>
</feature>
<keyword evidence="1 4" id="KW-0853">WD repeat</keyword>
<dbReference type="Pfam" id="PF00400">
    <property type="entry name" value="WD40"/>
    <property type="match status" value="4"/>
</dbReference>
<dbReference type="PANTHER" id="PTHR44324">
    <property type="entry name" value="WD40 REPEAT DOMAIN 95"/>
    <property type="match status" value="1"/>
</dbReference>
<feature type="domain" description="EF-hand" evidence="5">
    <location>
        <begin position="73"/>
        <end position="108"/>
    </location>
</feature>
<dbReference type="Gene3D" id="2.130.10.10">
    <property type="entry name" value="YVTN repeat-like/Quinoprotein amine dehydrogenase"/>
    <property type="match status" value="3"/>
</dbReference>
<dbReference type="InterPro" id="IPR018247">
    <property type="entry name" value="EF_Hand_1_Ca_BS"/>
</dbReference>
<dbReference type="SUPFAM" id="SSF47473">
    <property type="entry name" value="EF-hand"/>
    <property type="match status" value="1"/>
</dbReference>
<dbReference type="PROSITE" id="PS50222">
    <property type="entry name" value="EF_HAND_2"/>
    <property type="match status" value="1"/>
</dbReference>
<dbReference type="InterPro" id="IPR011992">
    <property type="entry name" value="EF-hand-dom_pair"/>
</dbReference>
<dbReference type="PROSITE" id="PS00678">
    <property type="entry name" value="WD_REPEATS_1"/>
    <property type="match status" value="1"/>
</dbReference>
<dbReference type="SUPFAM" id="SSF50978">
    <property type="entry name" value="WD40 repeat-like"/>
    <property type="match status" value="3"/>
</dbReference>
<dbReference type="GO" id="GO:0005509">
    <property type="term" value="F:calcium ion binding"/>
    <property type="evidence" value="ECO:0007669"/>
    <property type="project" value="InterPro"/>
</dbReference>
<dbReference type="STRING" id="74557.A0A1V9YM95"/>
<evidence type="ECO:0000313" key="6">
    <source>
        <dbReference type="EMBL" id="OQR86817.1"/>
    </source>
</evidence>
<dbReference type="PROSITE" id="PS00018">
    <property type="entry name" value="EF_HAND_1"/>
    <property type="match status" value="1"/>
</dbReference>
<dbReference type="InterPro" id="IPR036322">
    <property type="entry name" value="WD40_repeat_dom_sf"/>
</dbReference>
<dbReference type="Gene3D" id="1.10.238.10">
    <property type="entry name" value="EF-hand"/>
    <property type="match status" value="1"/>
</dbReference>
<dbReference type="PRINTS" id="PR00320">
    <property type="entry name" value="GPROTEINBRPT"/>
</dbReference>
<dbReference type="InterPro" id="IPR015943">
    <property type="entry name" value="WD40/YVTN_repeat-like_dom_sf"/>
</dbReference>
<feature type="repeat" description="WD" evidence="4">
    <location>
        <begin position="335"/>
        <end position="376"/>
    </location>
</feature>
<evidence type="ECO:0000256" key="3">
    <source>
        <dbReference type="ARBA" id="ARBA00022837"/>
    </source>
</evidence>
<organism evidence="6 7">
    <name type="scientific">Thraustotheca clavata</name>
    <dbReference type="NCBI Taxonomy" id="74557"/>
    <lineage>
        <taxon>Eukaryota</taxon>
        <taxon>Sar</taxon>
        <taxon>Stramenopiles</taxon>
        <taxon>Oomycota</taxon>
        <taxon>Saprolegniomycetes</taxon>
        <taxon>Saprolegniales</taxon>
        <taxon>Achlyaceae</taxon>
        <taxon>Thraustotheca</taxon>
    </lineage>
</organism>
<dbReference type="CDD" id="cd00200">
    <property type="entry name" value="WD40"/>
    <property type="match status" value="1"/>
</dbReference>
<dbReference type="Proteomes" id="UP000243217">
    <property type="component" value="Unassembled WGS sequence"/>
</dbReference>
<feature type="non-terminal residue" evidence="6">
    <location>
        <position position="616"/>
    </location>
</feature>
<dbReference type="AlphaFoldDB" id="A0A1V9YM95"/>
<feature type="repeat" description="WD" evidence="4">
    <location>
        <begin position="555"/>
        <end position="596"/>
    </location>
</feature>
<evidence type="ECO:0000256" key="2">
    <source>
        <dbReference type="ARBA" id="ARBA00022737"/>
    </source>
</evidence>
<evidence type="ECO:0000256" key="4">
    <source>
        <dbReference type="PROSITE-ProRule" id="PRU00221"/>
    </source>
</evidence>
<dbReference type="PROSITE" id="PS50082">
    <property type="entry name" value="WD_REPEATS_2"/>
    <property type="match status" value="4"/>
</dbReference>
<dbReference type="EMBL" id="JNBS01003479">
    <property type="protein sequence ID" value="OQR86817.1"/>
    <property type="molecule type" value="Genomic_DNA"/>
</dbReference>
<dbReference type="InterPro" id="IPR020472">
    <property type="entry name" value="WD40_PAC1"/>
</dbReference>
<dbReference type="PANTHER" id="PTHR44324:SF4">
    <property type="entry name" value="WD40 REPEAT DOMAIN 95"/>
    <property type="match status" value="1"/>
</dbReference>
<dbReference type="OrthoDB" id="1068471at2759"/>
<evidence type="ECO:0000259" key="5">
    <source>
        <dbReference type="PROSITE" id="PS50222"/>
    </source>
</evidence>
<keyword evidence="2" id="KW-0677">Repeat</keyword>
<protein>
    <recommendedName>
        <fullName evidence="5">EF-hand domain-containing protein</fullName>
    </recommendedName>
</protein>
<keyword evidence="3" id="KW-0106">Calcium</keyword>
<reference evidence="6 7" key="1">
    <citation type="journal article" date="2014" name="Genome Biol. Evol.">
        <title>The secreted proteins of Achlya hypogyna and Thraustotheca clavata identify the ancestral oomycete secretome and reveal gene acquisitions by horizontal gene transfer.</title>
        <authorList>
            <person name="Misner I."/>
            <person name="Blouin N."/>
            <person name="Leonard G."/>
            <person name="Richards T.A."/>
            <person name="Lane C.E."/>
        </authorList>
    </citation>
    <scope>NUCLEOTIDE SEQUENCE [LARGE SCALE GENOMIC DNA]</scope>
    <source>
        <strain evidence="6 7">ATCC 34112</strain>
    </source>
</reference>
<dbReference type="PROSITE" id="PS50294">
    <property type="entry name" value="WD_REPEATS_REGION"/>
    <property type="match status" value="3"/>
</dbReference>
<feature type="non-terminal residue" evidence="6">
    <location>
        <position position="1"/>
    </location>
</feature>
<sequence length="616" mass="69806">SDPEKGFTMDIMMLIDMDKVGSLRDEFQQKERGLSITEFVQVMLRFVKSSNQSNEAALLSDNKSHLHQLTEPQLIAYLSELFAQIDINGDGSMEWEEFTSFIVDTGLESQQPNSIQMYHHSPWEDTSKHSASIDRMYYFASNDRLALCEYGGHYLKIYNSKCELLKALKSPEGFVLCAEYVDKMNQYVIASSDLQLRFFDDTTYRLIKSCHTPTSQNCLQWYPQANSASGIIYAWDADKMDERHHMGGIGRDGKLLTRSHDGILESLETLASASMDKTIRLWDVNTGKHKQQLDGHTKGVRALAYSSEYRFLVSAGFDFDALVWNPYVDQLILRLHGHQNSLCGVEIIPDTPQIITADIDGVFKVWDIRNFACMQTFSAENINLGEIKAFASITSQKRIVAGGKRMTMFDYEKLRNPKLTDDFPVFVVLYNSVSLSLITAAGTDVKIWDAHLGKLLRVYRNVSSTDVTALCLDHRCRKFIIGDHEGNIRVFDYLNGSLMKSFEYAETQNRAHLSEVSRLIYCNQYRCVISVSWDMSVCIHDESDPEHGILLRKMVGGHSGDITSLAFSYHLSLIATGSLDCTIQIWDYEFGRLDGTCIGHTSGISCLTFLDPYPLL</sequence>
<dbReference type="SMART" id="SM00320">
    <property type="entry name" value="WD40"/>
    <property type="match status" value="7"/>
</dbReference>
<feature type="repeat" description="WD" evidence="4">
    <location>
        <begin position="293"/>
        <end position="325"/>
    </location>
</feature>
<name>A0A1V9YM95_9STRA</name>
<keyword evidence="7" id="KW-1185">Reference proteome</keyword>
<accession>A0A1V9YM95</accession>
<dbReference type="InterPro" id="IPR002048">
    <property type="entry name" value="EF_hand_dom"/>
</dbReference>
<evidence type="ECO:0000313" key="7">
    <source>
        <dbReference type="Proteomes" id="UP000243217"/>
    </source>
</evidence>
<comment type="caution">
    <text evidence="6">The sequence shown here is derived from an EMBL/GenBank/DDBJ whole genome shotgun (WGS) entry which is preliminary data.</text>
</comment>
<gene>
    <name evidence="6" type="ORF">THRCLA_10513</name>
</gene>
<dbReference type="InterPro" id="IPR019775">
    <property type="entry name" value="WD40_repeat_CS"/>
</dbReference>
<dbReference type="InterPro" id="IPR051242">
    <property type="entry name" value="WD-EF-hand_domain"/>
</dbReference>
<evidence type="ECO:0000256" key="1">
    <source>
        <dbReference type="ARBA" id="ARBA00022574"/>
    </source>
</evidence>
<dbReference type="InterPro" id="IPR001680">
    <property type="entry name" value="WD40_rpt"/>
</dbReference>